<sequence>MNNNCKISDDVNIEDSLSGKQISDLDVEKKIYSQFYETSEDNEYIEMLLNWIEVEERKEYQFFIAMGLI</sequence>
<dbReference type="EMBL" id="VSSQ01000016">
    <property type="protein sequence ID" value="MPL62025.1"/>
    <property type="molecule type" value="Genomic_DNA"/>
</dbReference>
<gene>
    <name evidence="1" type="ORF">SDC9_07615</name>
</gene>
<evidence type="ECO:0000313" key="1">
    <source>
        <dbReference type="EMBL" id="MPL62025.1"/>
    </source>
</evidence>
<comment type="caution">
    <text evidence="1">The sequence shown here is derived from an EMBL/GenBank/DDBJ whole genome shotgun (WGS) entry which is preliminary data.</text>
</comment>
<reference evidence="1" key="1">
    <citation type="submission" date="2019-08" db="EMBL/GenBank/DDBJ databases">
        <authorList>
            <person name="Kucharzyk K."/>
            <person name="Murdoch R.W."/>
            <person name="Higgins S."/>
            <person name="Loffler F."/>
        </authorList>
    </citation>
    <scope>NUCLEOTIDE SEQUENCE</scope>
</reference>
<proteinExistence type="predicted"/>
<dbReference type="AlphaFoldDB" id="A0A644T515"/>
<accession>A0A644T515</accession>
<name>A0A644T515_9ZZZZ</name>
<protein>
    <submittedName>
        <fullName evidence="1">Uncharacterized protein</fullName>
    </submittedName>
</protein>
<organism evidence="1">
    <name type="scientific">bioreactor metagenome</name>
    <dbReference type="NCBI Taxonomy" id="1076179"/>
    <lineage>
        <taxon>unclassified sequences</taxon>
        <taxon>metagenomes</taxon>
        <taxon>ecological metagenomes</taxon>
    </lineage>
</organism>